<dbReference type="EMBL" id="BRPK01000024">
    <property type="protein sequence ID" value="GLB45580.1"/>
    <property type="molecule type" value="Genomic_DNA"/>
</dbReference>
<protein>
    <submittedName>
        <fullName evidence="1">Uncharacterized protein</fullName>
    </submittedName>
</protein>
<accession>A0A9P3UV75</accession>
<organism evidence="1 2">
    <name type="scientific">Lyophyllum shimeji</name>
    <name type="common">Hon-shimeji</name>
    <name type="synonym">Tricholoma shimeji</name>
    <dbReference type="NCBI Taxonomy" id="47721"/>
    <lineage>
        <taxon>Eukaryota</taxon>
        <taxon>Fungi</taxon>
        <taxon>Dikarya</taxon>
        <taxon>Basidiomycota</taxon>
        <taxon>Agaricomycotina</taxon>
        <taxon>Agaricomycetes</taxon>
        <taxon>Agaricomycetidae</taxon>
        <taxon>Agaricales</taxon>
        <taxon>Tricholomatineae</taxon>
        <taxon>Lyophyllaceae</taxon>
        <taxon>Lyophyllum</taxon>
    </lineage>
</organism>
<proteinExistence type="predicted"/>
<dbReference type="OrthoDB" id="3014170at2759"/>
<dbReference type="AlphaFoldDB" id="A0A9P3UV75"/>
<evidence type="ECO:0000313" key="2">
    <source>
        <dbReference type="Proteomes" id="UP001063166"/>
    </source>
</evidence>
<comment type="caution">
    <text evidence="1">The sequence shown here is derived from an EMBL/GenBank/DDBJ whole genome shotgun (WGS) entry which is preliminary data.</text>
</comment>
<evidence type="ECO:0000313" key="1">
    <source>
        <dbReference type="EMBL" id="GLB45580.1"/>
    </source>
</evidence>
<dbReference type="Proteomes" id="UP001063166">
    <property type="component" value="Unassembled WGS sequence"/>
</dbReference>
<keyword evidence="2" id="KW-1185">Reference proteome</keyword>
<sequence>MIDDKPFGALILAIQAVEHALGAWESGIFVEWQGSAAHFSGAKYGDILERATTTNPKAKPVTTLNKRATRYIPTMNNFKESTWEDIFSTITSYLDSQKSKKKKVKAAESNSSMEIIVAEEDHVLISDDE</sequence>
<name>A0A9P3UV75_LYOSH</name>
<reference evidence="1" key="1">
    <citation type="submission" date="2022-07" db="EMBL/GenBank/DDBJ databases">
        <title>The genome of Lyophyllum shimeji provides insight into the initial evolution of ectomycorrhizal fungal genome.</title>
        <authorList>
            <person name="Kobayashi Y."/>
            <person name="Shibata T."/>
            <person name="Hirakawa H."/>
            <person name="Shigenobu S."/>
            <person name="Nishiyama T."/>
            <person name="Yamada A."/>
            <person name="Hasebe M."/>
            <person name="Kawaguchi M."/>
        </authorList>
    </citation>
    <scope>NUCLEOTIDE SEQUENCE</scope>
    <source>
        <strain evidence="1">AT787</strain>
    </source>
</reference>
<gene>
    <name evidence="1" type="ORF">LshimejAT787_2400380</name>
</gene>